<evidence type="ECO:0000256" key="5">
    <source>
        <dbReference type="SAM" id="MobiDB-lite"/>
    </source>
</evidence>
<name>A0AAI8YLN5_9PEZI</name>
<proteinExistence type="predicted"/>
<keyword evidence="4" id="KW-0472">Membrane</keyword>
<feature type="region of interest" description="Disordered" evidence="5">
    <location>
        <begin position="22"/>
        <end position="68"/>
    </location>
</feature>
<dbReference type="Pfam" id="PF05277">
    <property type="entry name" value="DUF726"/>
    <property type="match status" value="1"/>
</dbReference>
<feature type="compositionally biased region" description="Basic and acidic residues" evidence="5">
    <location>
        <begin position="746"/>
        <end position="833"/>
    </location>
</feature>
<reference evidence="6" key="1">
    <citation type="submission" date="2023-10" db="EMBL/GenBank/DDBJ databases">
        <authorList>
            <person name="Hackl T."/>
        </authorList>
    </citation>
    <scope>NUCLEOTIDE SEQUENCE</scope>
</reference>
<evidence type="ECO:0000256" key="2">
    <source>
        <dbReference type="ARBA" id="ARBA00022692"/>
    </source>
</evidence>
<feature type="compositionally biased region" description="Basic and acidic residues" evidence="5">
    <location>
        <begin position="37"/>
        <end position="54"/>
    </location>
</feature>
<accession>A0AAI8YLN5</accession>
<dbReference type="EMBL" id="CAUWAG010000018">
    <property type="protein sequence ID" value="CAJ2511837.1"/>
    <property type="molecule type" value="Genomic_DNA"/>
</dbReference>
<dbReference type="GO" id="GO:0016020">
    <property type="term" value="C:membrane"/>
    <property type="evidence" value="ECO:0007669"/>
    <property type="project" value="UniProtKB-SubCell"/>
</dbReference>
<comment type="subcellular location">
    <subcellularLocation>
        <location evidence="1">Membrane</location>
        <topology evidence="1">Multi-pass membrane protein</topology>
    </subcellularLocation>
</comment>
<keyword evidence="7" id="KW-1185">Reference proteome</keyword>
<dbReference type="AlphaFoldDB" id="A0AAI8YLN5"/>
<comment type="caution">
    <text evidence="6">The sequence shown here is derived from an EMBL/GenBank/DDBJ whole genome shotgun (WGS) entry which is preliminary data.</text>
</comment>
<gene>
    <name evidence="6" type="ORF">KHLLAP_LOCUS12305</name>
</gene>
<dbReference type="PANTHER" id="PTHR17920:SF22">
    <property type="entry name" value="DUF726 DOMAIN PROTEIN (AFU_ORTHOLOGUE AFUA_2G12860)"/>
    <property type="match status" value="1"/>
</dbReference>
<dbReference type="PANTHER" id="PTHR17920">
    <property type="entry name" value="TRANSMEMBRANE AND COILED-COIL DOMAIN-CONTAINING PROTEIN 4 TMCO4"/>
    <property type="match status" value="1"/>
</dbReference>
<feature type="region of interest" description="Disordered" evidence="5">
    <location>
        <begin position="746"/>
        <end position="874"/>
    </location>
</feature>
<dbReference type="Proteomes" id="UP001295740">
    <property type="component" value="Unassembled WGS sequence"/>
</dbReference>
<feature type="region of interest" description="Disordered" evidence="5">
    <location>
        <begin position="235"/>
        <end position="263"/>
    </location>
</feature>
<feature type="compositionally biased region" description="Low complexity" evidence="5">
    <location>
        <begin position="248"/>
        <end position="261"/>
    </location>
</feature>
<protein>
    <submittedName>
        <fullName evidence="6">Uu.00g074620.m01.CDS01</fullName>
    </submittedName>
</protein>
<evidence type="ECO:0000256" key="3">
    <source>
        <dbReference type="ARBA" id="ARBA00022989"/>
    </source>
</evidence>
<keyword evidence="3" id="KW-1133">Transmembrane helix</keyword>
<dbReference type="InterPro" id="IPR007941">
    <property type="entry name" value="DUF726"/>
</dbReference>
<evidence type="ECO:0000256" key="1">
    <source>
        <dbReference type="ARBA" id="ARBA00004141"/>
    </source>
</evidence>
<feature type="compositionally biased region" description="Low complexity" evidence="5">
    <location>
        <begin position="22"/>
        <end position="35"/>
    </location>
</feature>
<evidence type="ECO:0000313" key="6">
    <source>
        <dbReference type="EMBL" id="CAJ2511837.1"/>
    </source>
</evidence>
<evidence type="ECO:0000256" key="4">
    <source>
        <dbReference type="ARBA" id="ARBA00023136"/>
    </source>
</evidence>
<sequence>MAESTPQPEAVAAKLETQCSISAASANSANSANSSGDESRDESQKSDKDKDKMARHNTSRPFPPRRPELDLSAMLNLEQSKQLQVLVQSVLDSMQEHIREPLDNLSVIDMSPDEGIKPPRAIVTSIPNPRSEKYRAQYGDIGLPAVKPDFEDRDLLRKIMKSVPPPIDSTTTPQPTLFLPKSAEEASAMSGKTQNEIVMSSLSELKRDVLAQFGKWRIVVTRRVNDIVIKNGGTGGNVVRQGPQHASGNARRVGNAAGGRPARPPELGVSSNLSNTALVNLHPPLYTALTSLPKEKRALILHSMMLLLLGLDQYSSHTRTVLLKIASSLHIPAHVLLQDEYRVSQALAQIVKGISAEEVARKRAEEGKPPKRWRGAGLSIMPPGSITGNLAEPLIVAGIGTVFGGVGLSTTVTAHLLGGIGAAESTVPVGTLFGLYGARQGGKAMDAYTKDVQDFALIPMHGSMQSELIDPKDVPAENRRMRVTIGISGWTTVQDDFRQPWKVLGQLNEVYALRWELEALMKVGISLQTVVNNAAWSAAKKEVVNRTVFESLQKAHWPTGLLKASKVVDNPWTVALVRAEKAGQVLAEILTNKMQGERAVNLIGYGIGARIIYTCLMALAEKRAFGIIENAVLIGAPCPSTVHVWASMRSVVAGRLVNVFSKNDYLLGFLYRSCAWQYGVAGLQTIAGVPKVENSDFSNIVANHLQYQYLVGSILRRIGWEDIDYDQVDNDANKLAVMVHQERKLDQERDEKVKARALREQQEKAAQEKVAREKAAQEEAVQEKVAREKAAREKAAREKAAREKAARDKAAREKAAKDKAAKEKADKELKEKPVNVNKPESSKANDPSKPSGNRPETGKKHGRKKENRRSGAQP</sequence>
<keyword evidence="2" id="KW-0812">Transmembrane</keyword>
<evidence type="ECO:0000313" key="7">
    <source>
        <dbReference type="Proteomes" id="UP001295740"/>
    </source>
</evidence>
<feature type="compositionally biased region" description="Polar residues" evidence="5">
    <location>
        <begin position="838"/>
        <end position="851"/>
    </location>
</feature>
<organism evidence="6 7">
    <name type="scientific">Anthostomella pinea</name>
    <dbReference type="NCBI Taxonomy" id="933095"/>
    <lineage>
        <taxon>Eukaryota</taxon>
        <taxon>Fungi</taxon>
        <taxon>Dikarya</taxon>
        <taxon>Ascomycota</taxon>
        <taxon>Pezizomycotina</taxon>
        <taxon>Sordariomycetes</taxon>
        <taxon>Xylariomycetidae</taxon>
        <taxon>Xylariales</taxon>
        <taxon>Xylariaceae</taxon>
        <taxon>Anthostomella</taxon>
    </lineage>
</organism>